<dbReference type="AlphaFoldDB" id="A0A1B7NU96"/>
<dbReference type="EMBL" id="LGUA01000727">
    <property type="protein sequence ID" value="OAX80350.1"/>
    <property type="molecule type" value="Genomic_DNA"/>
</dbReference>
<reference evidence="1 2" key="1">
    <citation type="submission" date="2015-07" db="EMBL/GenBank/DDBJ databases">
        <title>Emmonsia species relationships and genome sequence.</title>
        <authorList>
            <person name="Cuomo C.A."/>
            <person name="Schwartz I.S."/>
            <person name="Kenyon C."/>
            <person name="de Hoog G.S."/>
            <person name="Govender N.P."/>
            <person name="Botha A."/>
            <person name="Moreno L."/>
            <person name="de Vries M."/>
            <person name="Munoz J.F."/>
            <person name="Stielow J.B."/>
        </authorList>
    </citation>
    <scope>NUCLEOTIDE SEQUENCE [LARGE SCALE GENOMIC DNA]</scope>
    <source>
        <strain evidence="1 2">CBS 136260</strain>
    </source>
</reference>
<name>A0A1B7NU96_9EURO</name>
<evidence type="ECO:0000313" key="1">
    <source>
        <dbReference type="EMBL" id="OAX80350.1"/>
    </source>
</evidence>
<keyword evidence="2" id="KW-1185">Reference proteome</keyword>
<gene>
    <name evidence="1" type="ORF">ACJ72_05323</name>
</gene>
<dbReference type="Proteomes" id="UP000091918">
    <property type="component" value="Unassembled WGS sequence"/>
</dbReference>
<comment type="caution">
    <text evidence="1">The sequence shown here is derived from an EMBL/GenBank/DDBJ whole genome shotgun (WGS) entry which is preliminary data.</text>
</comment>
<organism evidence="1 2">
    <name type="scientific">Emergomyces africanus</name>
    <dbReference type="NCBI Taxonomy" id="1955775"/>
    <lineage>
        <taxon>Eukaryota</taxon>
        <taxon>Fungi</taxon>
        <taxon>Dikarya</taxon>
        <taxon>Ascomycota</taxon>
        <taxon>Pezizomycotina</taxon>
        <taxon>Eurotiomycetes</taxon>
        <taxon>Eurotiomycetidae</taxon>
        <taxon>Onygenales</taxon>
        <taxon>Ajellomycetaceae</taxon>
        <taxon>Emergomyces</taxon>
    </lineage>
</organism>
<sequence>MACRSHSRTRCRTGYLRHLLQMDFSSPAQDDGKILGLLTPISRGEADSNIEGEHRVAATTYRVCHGHASHARGHPGGLEFA</sequence>
<proteinExistence type="predicted"/>
<accession>A0A1B7NU96</accession>
<evidence type="ECO:0000313" key="2">
    <source>
        <dbReference type="Proteomes" id="UP000091918"/>
    </source>
</evidence>
<protein>
    <submittedName>
        <fullName evidence="1">Uncharacterized protein</fullName>
    </submittedName>
</protein>